<reference evidence="8" key="1">
    <citation type="submission" date="2021-02" db="EMBL/GenBank/DDBJ databases">
        <authorList>
            <person name="Dougan E. K."/>
            <person name="Rhodes N."/>
            <person name="Thang M."/>
            <person name="Chan C."/>
        </authorList>
    </citation>
    <scope>NUCLEOTIDE SEQUENCE</scope>
</reference>
<evidence type="ECO:0000256" key="3">
    <source>
        <dbReference type="ARBA" id="ARBA00022989"/>
    </source>
</evidence>
<proteinExistence type="predicted"/>
<feature type="transmembrane region" description="Helical" evidence="6">
    <location>
        <begin position="788"/>
        <end position="809"/>
    </location>
</feature>
<feature type="transmembrane region" description="Helical" evidence="6">
    <location>
        <begin position="714"/>
        <end position="734"/>
    </location>
</feature>
<feature type="region of interest" description="Disordered" evidence="5">
    <location>
        <begin position="351"/>
        <end position="371"/>
    </location>
</feature>
<protein>
    <submittedName>
        <fullName evidence="8">CntI protein</fullName>
    </submittedName>
</protein>
<dbReference type="OrthoDB" id="410407at2759"/>
<dbReference type="PANTHER" id="PTHR22911">
    <property type="entry name" value="ACYL-MALONYL CONDENSING ENZYME-RELATED"/>
    <property type="match status" value="1"/>
</dbReference>
<feature type="region of interest" description="Disordered" evidence="5">
    <location>
        <begin position="326"/>
        <end position="345"/>
    </location>
</feature>
<organism evidence="8 9">
    <name type="scientific">Symbiodinium natans</name>
    <dbReference type="NCBI Taxonomy" id="878477"/>
    <lineage>
        <taxon>Eukaryota</taxon>
        <taxon>Sar</taxon>
        <taxon>Alveolata</taxon>
        <taxon>Dinophyceae</taxon>
        <taxon>Suessiales</taxon>
        <taxon>Symbiodiniaceae</taxon>
        <taxon>Symbiodinium</taxon>
    </lineage>
</organism>
<keyword evidence="4 6" id="KW-0472">Membrane</keyword>
<evidence type="ECO:0000256" key="6">
    <source>
        <dbReference type="SAM" id="Phobius"/>
    </source>
</evidence>
<evidence type="ECO:0000256" key="2">
    <source>
        <dbReference type="ARBA" id="ARBA00022692"/>
    </source>
</evidence>
<keyword evidence="2 6" id="KW-0812">Transmembrane</keyword>
<dbReference type="InterPro" id="IPR000620">
    <property type="entry name" value="EamA_dom"/>
</dbReference>
<feature type="transmembrane region" description="Helical" evidence="6">
    <location>
        <begin position="129"/>
        <end position="145"/>
    </location>
</feature>
<feature type="transmembrane region" description="Helical" evidence="6">
    <location>
        <begin position="12"/>
        <end position="36"/>
    </location>
</feature>
<evidence type="ECO:0000256" key="5">
    <source>
        <dbReference type="SAM" id="MobiDB-lite"/>
    </source>
</evidence>
<evidence type="ECO:0000259" key="7">
    <source>
        <dbReference type="Pfam" id="PF00892"/>
    </source>
</evidence>
<feature type="transmembrane region" description="Helical" evidence="6">
    <location>
        <begin position="73"/>
        <end position="92"/>
    </location>
</feature>
<feature type="transmembrane region" description="Helical" evidence="6">
    <location>
        <begin position="455"/>
        <end position="479"/>
    </location>
</feature>
<gene>
    <name evidence="8" type="primary">cntI</name>
    <name evidence="8" type="ORF">SNAT2548_LOCUS34914</name>
</gene>
<feature type="transmembrane region" description="Helical" evidence="6">
    <location>
        <begin position="219"/>
        <end position="237"/>
    </location>
</feature>
<feature type="transmembrane region" description="Helical" evidence="6">
    <location>
        <begin position="249"/>
        <end position="267"/>
    </location>
</feature>
<comment type="subcellular location">
    <subcellularLocation>
        <location evidence="1">Membrane</location>
        <topology evidence="1">Multi-pass membrane protein</topology>
    </subcellularLocation>
</comment>
<evidence type="ECO:0000256" key="4">
    <source>
        <dbReference type="ARBA" id="ARBA00023136"/>
    </source>
</evidence>
<feature type="transmembrane region" description="Helical" evidence="6">
    <location>
        <begin position="815"/>
        <end position="842"/>
    </location>
</feature>
<evidence type="ECO:0000256" key="1">
    <source>
        <dbReference type="ARBA" id="ARBA00004141"/>
    </source>
</evidence>
<dbReference type="SUPFAM" id="SSF103481">
    <property type="entry name" value="Multidrug resistance efflux transporter EmrE"/>
    <property type="match status" value="1"/>
</dbReference>
<sequence length="862" mass="94441">MVGDQTSRAVGYLYMLVSTTSFTLMAAVSKIIGARASTEEKLFWRSLLSIFFTAASAASSRHACAHKMQWPKCPWLLLLRGFCGHIALLAYLEAIELMPLAEAVFLGKVHPTSASLLSWAFLGERLSAIRGLSIAVSIFGVGLIAKPSWEGLVSGTLLGPTLALLAGCLSGAAYCCVRSLGRSHEAEMWTLLALPMVSLPFCLKHAWSGLQEGHETAVWVWLLALGICTQFGQVFLARGLALLPAASGTQAMHFGTLSGVVAAALLGEGLPGLQAAVGGVLILGSLQVAEILESRGASPFSRDGQEPDPSAEDRAGMERDIIKVQASLPQETEEEAHEEYDLGRFDLEQPAEARDSPRHDGKPLHERAVEGKRRSYSAVSVSLDPAMLRKITLRSSLRGNGRLWCSSPIDLPKEQRVRLWQQSQPSEEIDMFFSHTWQTPGRWKYLVLLFETGRLCFMVAWVVAAGTMTLLCLLGAVPLPFEPTIQILDFEGVTPTGPWIMLSGTVASVLGLVASPYAPSLLQRDKACFLDKVCIHQEDPELMHRGMCGLGVFLRISKELRVLWSAAYFTRLWCVFEIAAYRVLNPPGRVVLTPVCVGWVMVLLLVCSCFLSSVLWIVSITDRVTFLVLFAAVSPFYVVAHVLRKSFRLRQSLISDLEHFDLDSVACRVAADKDFVHDAIIEWFGSTNAFLQYVRGDLRRELLSATLRSRIPRAYVVLLSTAPLSASLEGFVGLCRGGAQWRPLLSHLVGHTLGIHLLWWLLSMRFFLYLCNLNFASRPGLLDYLQSLLVFLIFSLFYSLGGAIGYLSYSSNLGAATAFTSVALFLTCTPGTTITGCLSSLLPARMSRHVLSILPLPETRAA</sequence>
<feature type="transmembrane region" description="Helical" evidence="6">
    <location>
        <begin position="754"/>
        <end position="776"/>
    </location>
</feature>
<feature type="domain" description="EamA" evidence="7">
    <location>
        <begin position="11"/>
        <end position="144"/>
    </location>
</feature>
<dbReference type="Proteomes" id="UP000604046">
    <property type="component" value="Unassembled WGS sequence"/>
</dbReference>
<feature type="transmembrane region" description="Helical" evidence="6">
    <location>
        <begin position="157"/>
        <end position="177"/>
    </location>
</feature>
<name>A0A812V4M2_9DINO</name>
<evidence type="ECO:0000313" key="9">
    <source>
        <dbReference type="Proteomes" id="UP000604046"/>
    </source>
</evidence>
<feature type="transmembrane region" description="Helical" evidence="6">
    <location>
        <begin position="499"/>
        <end position="518"/>
    </location>
</feature>
<dbReference type="AlphaFoldDB" id="A0A812V4M2"/>
<dbReference type="PANTHER" id="PTHR22911:SF6">
    <property type="entry name" value="SOLUTE CARRIER FAMILY 35 MEMBER G1"/>
    <property type="match status" value="1"/>
</dbReference>
<keyword evidence="9" id="KW-1185">Reference proteome</keyword>
<keyword evidence="3 6" id="KW-1133">Transmembrane helix</keyword>
<feature type="transmembrane region" description="Helical" evidence="6">
    <location>
        <begin position="624"/>
        <end position="643"/>
    </location>
</feature>
<feature type="region of interest" description="Disordered" evidence="5">
    <location>
        <begin position="297"/>
        <end position="317"/>
    </location>
</feature>
<feature type="transmembrane region" description="Helical" evidence="6">
    <location>
        <begin position="189"/>
        <end position="207"/>
    </location>
</feature>
<accession>A0A812V4M2</accession>
<feature type="transmembrane region" description="Helical" evidence="6">
    <location>
        <begin position="591"/>
        <end position="618"/>
    </location>
</feature>
<comment type="caution">
    <text evidence="8">The sequence shown here is derived from an EMBL/GenBank/DDBJ whole genome shotgun (WGS) entry which is preliminary data.</text>
</comment>
<dbReference type="Pfam" id="PF00892">
    <property type="entry name" value="EamA"/>
    <property type="match status" value="1"/>
</dbReference>
<dbReference type="GO" id="GO:0016020">
    <property type="term" value="C:membrane"/>
    <property type="evidence" value="ECO:0007669"/>
    <property type="project" value="UniProtKB-SubCell"/>
</dbReference>
<dbReference type="EMBL" id="CAJNDS010002836">
    <property type="protein sequence ID" value="CAE7614080.1"/>
    <property type="molecule type" value="Genomic_DNA"/>
</dbReference>
<dbReference type="InterPro" id="IPR037185">
    <property type="entry name" value="EmrE-like"/>
</dbReference>
<evidence type="ECO:0000313" key="8">
    <source>
        <dbReference type="EMBL" id="CAE7614080.1"/>
    </source>
</evidence>